<reference evidence="3" key="1">
    <citation type="journal article" date="2021" name="Microbiol. Resour. Announc.">
        <title>LGAAP: Leishmaniinae Genome Assembly and Annotation Pipeline.</title>
        <authorList>
            <person name="Almutairi H."/>
            <person name="Urbaniak M.D."/>
            <person name="Bates M.D."/>
            <person name="Jariyapan N."/>
            <person name="Kwakye-Nuako G."/>
            <person name="Thomaz-Soccol V."/>
            <person name="Al-Salem W.S."/>
            <person name="Dillon R.J."/>
            <person name="Bates P.A."/>
            <person name="Gatherer D."/>
        </authorList>
    </citation>
    <scope>NUCLEOTIDE SEQUENCE [LARGE SCALE GENOMIC DNA]</scope>
</reference>
<feature type="compositionally biased region" description="Polar residues" evidence="1">
    <location>
        <begin position="343"/>
        <end position="363"/>
    </location>
</feature>
<feature type="region of interest" description="Disordered" evidence="1">
    <location>
        <begin position="464"/>
        <end position="508"/>
    </location>
</feature>
<feature type="compositionally biased region" description="Basic and acidic residues" evidence="1">
    <location>
        <begin position="89"/>
        <end position="111"/>
    </location>
</feature>
<feature type="compositionally biased region" description="Basic residues" evidence="1">
    <location>
        <begin position="16"/>
        <end position="28"/>
    </location>
</feature>
<name>A0A836GUX1_9TRYP</name>
<proteinExistence type="predicted"/>
<dbReference type="AlphaFoldDB" id="A0A836GUX1"/>
<feature type="compositionally biased region" description="Basic residues" evidence="1">
    <location>
        <begin position="59"/>
        <end position="68"/>
    </location>
</feature>
<protein>
    <submittedName>
        <fullName evidence="2">Uncharacterized protein</fullName>
    </submittedName>
</protein>
<dbReference type="OrthoDB" id="266407at2759"/>
<dbReference type="Proteomes" id="UP000673552">
    <property type="component" value="Unassembled WGS sequence"/>
</dbReference>
<gene>
    <name evidence="2" type="ORF">LSCM1_03719</name>
</gene>
<evidence type="ECO:0000256" key="1">
    <source>
        <dbReference type="SAM" id="MobiDB-lite"/>
    </source>
</evidence>
<reference evidence="3" key="2">
    <citation type="journal article" date="2021" name="Sci. Data">
        <title>Chromosome-scale genome sequencing, assembly and annotation of six genomes from subfamily Leishmaniinae.</title>
        <authorList>
            <person name="Almutairi H."/>
            <person name="Urbaniak M.D."/>
            <person name="Bates M.D."/>
            <person name="Jariyapan N."/>
            <person name="Kwakye-Nuako G."/>
            <person name="Thomaz Soccol V."/>
            <person name="Al-Salem W.S."/>
            <person name="Dillon R.J."/>
            <person name="Bates P.A."/>
            <person name="Gatherer D."/>
        </authorList>
    </citation>
    <scope>NUCLEOTIDE SEQUENCE [LARGE SCALE GENOMIC DNA]</scope>
</reference>
<feature type="compositionally biased region" description="Basic and acidic residues" evidence="1">
    <location>
        <begin position="1"/>
        <end position="15"/>
    </location>
</feature>
<organism evidence="2 3">
    <name type="scientific">Leishmania martiniquensis</name>
    <dbReference type="NCBI Taxonomy" id="1580590"/>
    <lineage>
        <taxon>Eukaryota</taxon>
        <taxon>Discoba</taxon>
        <taxon>Euglenozoa</taxon>
        <taxon>Kinetoplastea</taxon>
        <taxon>Metakinetoplastina</taxon>
        <taxon>Trypanosomatida</taxon>
        <taxon>Trypanosomatidae</taxon>
        <taxon>Leishmaniinae</taxon>
        <taxon>Leishmania</taxon>
    </lineage>
</organism>
<feature type="region of interest" description="Disordered" evidence="1">
    <location>
        <begin position="1"/>
        <end position="115"/>
    </location>
</feature>
<accession>A0A836GUX1</accession>
<feature type="compositionally biased region" description="Basic and acidic residues" evidence="1">
    <location>
        <begin position="323"/>
        <end position="342"/>
    </location>
</feature>
<feature type="compositionally biased region" description="Polar residues" evidence="1">
    <location>
        <begin position="304"/>
        <end position="313"/>
    </location>
</feature>
<feature type="compositionally biased region" description="Basic and acidic residues" evidence="1">
    <location>
        <begin position="44"/>
        <end position="58"/>
    </location>
</feature>
<dbReference type="GeneID" id="92513764"/>
<dbReference type="RefSeq" id="XP_067176620.1">
    <property type="nucleotide sequence ID" value="XM_067321252.1"/>
</dbReference>
<feature type="region of interest" description="Disordered" evidence="1">
    <location>
        <begin position="304"/>
        <end position="364"/>
    </location>
</feature>
<dbReference type="KEGG" id="lmat:92513764"/>
<sequence>MVRRPVHDSMVEGHLRLRQPSRSRRTRRHSEEDNSSTASPPSASHRESQRAREREKLPIPRKRYRWRSRGSSSLEDRSYRHCRHRERRERRAGDGTDAKYRTRSEDGRDSAWQHQRRVRADRALGGGSLHRPCPPSPNASVLPRQTPADAPLATKTAVISNASLAVSVPVSSSRAESCKPSLEELVQSPQAPAPRMEAIDDRKHLFRAPWCPAPLQVSNTASAERCFGAVAATPAAAGVASTDSVHGAPLVGLLPSPYPSQRPPTPVFLPAAGAPPPSLSTAATAPFSEEDHFAWLCAPASPTESRASATVPSEVTAGYRGLARTERVPTSQTERERKREQGRSSVGATAAQLSHPSSASVEAQGSVVPALVQGSAGAPAATAPHALTHVGPQHEEISYLTSFSLHTSWDALVAAPPLLHTTPRMPSLLASDVRGTGTTAAHLGISASPAHARMGLDRACMPPAGTRGESLIDTSPATEKGEASQGGEAHTSAAQQEPGLPSLCCPPSPATASPKAECDSHECPREDLRQVEEDGARTFVKHFTNGLVFLDPPWFICPALLDNCEHPYYMTWLDELDVGSVEEAVTDAKAKLLADA</sequence>
<comment type="caution">
    <text evidence="2">The sequence shown here is derived from an EMBL/GenBank/DDBJ whole genome shotgun (WGS) entry which is preliminary data.</text>
</comment>
<dbReference type="EMBL" id="JAFEUZ010000030">
    <property type="protein sequence ID" value="KAG5472320.1"/>
    <property type="molecule type" value="Genomic_DNA"/>
</dbReference>
<evidence type="ECO:0000313" key="2">
    <source>
        <dbReference type="EMBL" id="KAG5472320.1"/>
    </source>
</evidence>
<evidence type="ECO:0000313" key="3">
    <source>
        <dbReference type="Proteomes" id="UP000673552"/>
    </source>
</evidence>
<keyword evidence="3" id="KW-1185">Reference proteome</keyword>